<dbReference type="AlphaFoldDB" id="E4UYB8"/>
<dbReference type="eggNOG" id="ENOG502SCA2">
    <property type="taxonomic scope" value="Eukaryota"/>
</dbReference>
<evidence type="ECO:0000313" key="2">
    <source>
        <dbReference type="EMBL" id="EFR02081.1"/>
    </source>
</evidence>
<dbReference type="VEuPathDB" id="FungiDB:MGYG_05084"/>
<name>E4UYB8_ARTGP</name>
<dbReference type="RefSeq" id="XP_003172492.1">
    <property type="nucleotide sequence ID" value="XM_003172444.1"/>
</dbReference>
<gene>
    <name evidence="2" type="ORF">MGYG_05084</name>
</gene>
<evidence type="ECO:0000256" key="1">
    <source>
        <dbReference type="SAM" id="MobiDB-lite"/>
    </source>
</evidence>
<sequence>MSQGAYQAERDLNLYQAKTGRGKNISDTRSFSRLFSSCSRPLTLSTILAQESGVDADVENRFPGSEVRVGPGSTASGSDNCVIPPEEGGEFDDRGHVSKARGFLEPNKED</sequence>
<organism evidence="3">
    <name type="scientific">Arthroderma gypseum (strain ATCC MYA-4604 / CBS 118893)</name>
    <name type="common">Microsporum gypseum</name>
    <dbReference type="NCBI Taxonomy" id="535722"/>
    <lineage>
        <taxon>Eukaryota</taxon>
        <taxon>Fungi</taxon>
        <taxon>Dikarya</taxon>
        <taxon>Ascomycota</taxon>
        <taxon>Pezizomycotina</taxon>
        <taxon>Eurotiomycetes</taxon>
        <taxon>Eurotiomycetidae</taxon>
        <taxon>Onygenales</taxon>
        <taxon>Arthrodermataceae</taxon>
        <taxon>Nannizzia</taxon>
    </lineage>
</organism>
<accession>E4UYB8</accession>
<dbReference type="Proteomes" id="UP000002669">
    <property type="component" value="Unassembled WGS sequence"/>
</dbReference>
<protein>
    <submittedName>
        <fullName evidence="2">Uncharacterized protein</fullName>
    </submittedName>
</protein>
<dbReference type="HOGENOM" id="CLU_154736_1_0_1"/>
<evidence type="ECO:0000313" key="3">
    <source>
        <dbReference type="Proteomes" id="UP000002669"/>
    </source>
</evidence>
<proteinExistence type="predicted"/>
<feature type="region of interest" description="Disordered" evidence="1">
    <location>
        <begin position="63"/>
        <end position="110"/>
    </location>
</feature>
<dbReference type="InParanoid" id="E4UYB8"/>
<dbReference type="OMA" id="MVNQRFS"/>
<dbReference type="STRING" id="535722.E4UYB8"/>
<keyword evidence="3" id="KW-1185">Reference proteome</keyword>
<reference evidence="3" key="1">
    <citation type="journal article" date="2012" name="MBio">
        <title>Comparative genome analysis of Trichophyton rubrum and related dermatophytes reveals candidate genes involved in infection.</title>
        <authorList>
            <person name="Martinez D.A."/>
            <person name="Oliver B.G."/>
            <person name="Graeser Y."/>
            <person name="Goldberg J.M."/>
            <person name="Li W."/>
            <person name="Martinez-Rossi N.M."/>
            <person name="Monod M."/>
            <person name="Shelest E."/>
            <person name="Barton R.C."/>
            <person name="Birch E."/>
            <person name="Brakhage A.A."/>
            <person name="Chen Z."/>
            <person name="Gurr S.J."/>
            <person name="Heiman D."/>
            <person name="Heitman J."/>
            <person name="Kosti I."/>
            <person name="Rossi A."/>
            <person name="Saif S."/>
            <person name="Samalova M."/>
            <person name="Saunders C.W."/>
            <person name="Shea T."/>
            <person name="Summerbell R.C."/>
            <person name="Xu J."/>
            <person name="Young S."/>
            <person name="Zeng Q."/>
            <person name="Birren B.W."/>
            <person name="Cuomo C.A."/>
            <person name="White T.C."/>
        </authorList>
    </citation>
    <scope>NUCLEOTIDE SEQUENCE [LARGE SCALE GENOMIC DNA]</scope>
    <source>
        <strain evidence="3">ATCC MYA-4604 / CBS 118893</strain>
    </source>
</reference>
<dbReference type="OrthoDB" id="3359339at2759"/>
<dbReference type="GeneID" id="10027762"/>
<dbReference type="EMBL" id="DS989825">
    <property type="protein sequence ID" value="EFR02081.1"/>
    <property type="molecule type" value="Genomic_DNA"/>
</dbReference>